<name>A0A8H6Z7X3_9AGAR</name>
<dbReference type="AlphaFoldDB" id="A0A8H6Z7X3"/>
<evidence type="ECO:0000313" key="3">
    <source>
        <dbReference type="Proteomes" id="UP000620124"/>
    </source>
</evidence>
<evidence type="ECO:0000256" key="1">
    <source>
        <dbReference type="SAM" id="MobiDB-lite"/>
    </source>
</evidence>
<dbReference type="EMBL" id="JACAZI010000001">
    <property type="protein sequence ID" value="KAF7372244.1"/>
    <property type="molecule type" value="Genomic_DNA"/>
</dbReference>
<feature type="region of interest" description="Disordered" evidence="1">
    <location>
        <begin position="115"/>
        <end position="152"/>
    </location>
</feature>
<dbReference type="Proteomes" id="UP000620124">
    <property type="component" value="Unassembled WGS sequence"/>
</dbReference>
<protein>
    <submittedName>
        <fullName evidence="2">Polyprotein</fullName>
    </submittedName>
</protein>
<dbReference type="OrthoDB" id="3205788at2759"/>
<keyword evidence="3" id="KW-1185">Reference proteome</keyword>
<proteinExistence type="predicted"/>
<accession>A0A8H6Z7X3</accession>
<organism evidence="2 3">
    <name type="scientific">Mycena venus</name>
    <dbReference type="NCBI Taxonomy" id="2733690"/>
    <lineage>
        <taxon>Eukaryota</taxon>
        <taxon>Fungi</taxon>
        <taxon>Dikarya</taxon>
        <taxon>Basidiomycota</taxon>
        <taxon>Agaricomycotina</taxon>
        <taxon>Agaricomycetes</taxon>
        <taxon>Agaricomycetidae</taxon>
        <taxon>Agaricales</taxon>
        <taxon>Marasmiineae</taxon>
        <taxon>Mycenaceae</taxon>
        <taxon>Mycena</taxon>
    </lineage>
</organism>
<comment type="caution">
    <text evidence="2">The sequence shown here is derived from an EMBL/GenBank/DDBJ whole genome shotgun (WGS) entry which is preliminary data.</text>
</comment>
<gene>
    <name evidence="2" type="ORF">MVEN_00083900</name>
</gene>
<evidence type="ECO:0000313" key="2">
    <source>
        <dbReference type="EMBL" id="KAF7372244.1"/>
    </source>
</evidence>
<reference evidence="2" key="1">
    <citation type="submission" date="2020-05" db="EMBL/GenBank/DDBJ databases">
        <title>Mycena genomes resolve the evolution of fungal bioluminescence.</title>
        <authorList>
            <person name="Tsai I.J."/>
        </authorList>
    </citation>
    <scope>NUCLEOTIDE SEQUENCE</scope>
    <source>
        <strain evidence="2">CCC161011</strain>
    </source>
</reference>
<sequence>MEERYVVELGDALVGSTHIMLEQAFGPEPTGDEDFSRFHVQEKNGDWLTIMDQKLGIQALLPRACLRNQEFDLVSWYRLYVSREDSDEYDFASASDSESAAELLSYESFSGSDIPSLKATEHSDDESNAPPQDSGRKVTKKLPTERSVHPPRQLGDVLKRGLEILLEASRPYPGDEDAPEEAINASGPRFEVFHIDGDYYVVADAFFWEVSLLPLEWLRSPTFSLSHWYADIRANASGSSGFEYLAANSATMQEFLADEVQRYMAEHLEEFPELTKVRVSRKTRSPTDEGPDTFLVRIEELGNEFVEFIPEGDLTNPRFDFIGSLSCFSLRYKMFLGCISTRRRRNGENLYQRDGG</sequence>